<comment type="subunit">
    <text evidence="3">Forms a complex with KhpB.</text>
</comment>
<comment type="subcellular location">
    <subcellularLocation>
        <location evidence="3">Cytoplasm</location>
    </subcellularLocation>
</comment>
<evidence type="ECO:0000256" key="1">
    <source>
        <dbReference type="ARBA" id="ARBA00022490"/>
    </source>
</evidence>
<keyword evidence="3" id="KW-0961">Cell wall biogenesis/degradation</keyword>
<dbReference type="Proteomes" id="UP000824093">
    <property type="component" value="Unassembled WGS sequence"/>
</dbReference>
<dbReference type="Pfam" id="PF13083">
    <property type="entry name" value="KH_KhpA-B"/>
    <property type="match status" value="1"/>
</dbReference>
<dbReference type="GO" id="GO:0009252">
    <property type="term" value="P:peptidoglycan biosynthetic process"/>
    <property type="evidence" value="ECO:0007669"/>
    <property type="project" value="UniProtKB-UniRule"/>
</dbReference>
<dbReference type="AlphaFoldDB" id="A0A9D1S955"/>
<reference evidence="4" key="2">
    <citation type="journal article" date="2021" name="PeerJ">
        <title>Extensive microbial diversity within the chicken gut microbiome revealed by metagenomics and culture.</title>
        <authorList>
            <person name="Gilroy R."/>
            <person name="Ravi A."/>
            <person name="Getino M."/>
            <person name="Pursley I."/>
            <person name="Horton D.L."/>
            <person name="Alikhan N.F."/>
            <person name="Baker D."/>
            <person name="Gharbi K."/>
            <person name="Hall N."/>
            <person name="Watson M."/>
            <person name="Adriaenssens E.M."/>
            <person name="Foster-Nyarko E."/>
            <person name="Jarju S."/>
            <person name="Secka A."/>
            <person name="Antonio M."/>
            <person name="Oren A."/>
            <person name="Chaudhuri R.R."/>
            <person name="La Ragione R."/>
            <person name="Hildebrand F."/>
            <person name="Pallen M.J."/>
        </authorList>
    </citation>
    <scope>NUCLEOTIDE SEQUENCE</scope>
    <source>
        <strain evidence="4">CHK195-15760</strain>
    </source>
</reference>
<dbReference type="PANTHER" id="PTHR34654:SF1">
    <property type="entry name" value="RNA-BINDING PROTEIN KHPA"/>
    <property type="match status" value="1"/>
</dbReference>
<comment type="function">
    <text evidence="3">A probable RNA chaperone. Forms a complex with KhpB which binds to cellular RNA and controls its expression. Plays a role in peptidoglycan (PG) homeostasis and cell length regulation.</text>
</comment>
<dbReference type="CDD" id="cd22533">
    <property type="entry name" value="KH-II_YlqC-like"/>
    <property type="match status" value="1"/>
</dbReference>
<keyword evidence="2 3" id="KW-0694">RNA-binding</keyword>
<dbReference type="InterPro" id="IPR020627">
    <property type="entry name" value="KhpA"/>
</dbReference>
<dbReference type="GO" id="GO:0005737">
    <property type="term" value="C:cytoplasm"/>
    <property type="evidence" value="ECO:0007669"/>
    <property type="project" value="UniProtKB-SubCell"/>
</dbReference>
<evidence type="ECO:0000313" key="4">
    <source>
        <dbReference type="EMBL" id="HIU51470.1"/>
    </source>
</evidence>
<dbReference type="HAMAP" id="MF_00088">
    <property type="entry name" value="KhpA"/>
    <property type="match status" value="1"/>
</dbReference>
<comment type="similarity">
    <text evidence="3">Belongs to the KhpA RNA-binding protein family.</text>
</comment>
<dbReference type="GO" id="GO:0008360">
    <property type="term" value="P:regulation of cell shape"/>
    <property type="evidence" value="ECO:0007669"/>
    <property type="project" value="UniProtKB-KW"/>
</dbReference>
<comment type="caution">
    <text evidence="4">The sequence shown here is derived from an EMBL/GenBank/DDBJ whole genome shotgun (WGS) entry which is preliminary data.</text>
</comment>
<evidence type="ECO:0000256" key="2">
    <source>
        <dbReference type="ARBA" id="ARBA00022884"/>
    </source>
</evidence>
<reference evidence="4" key="1">
    <citation type="submission" date="2020-10" db="EMBL/GenBank/DDBJ databases">
        <authorList>
            <person name="Gilroy R."/>
        </authorList>
    </citation>
    <scope>NUCLEOTIDE SEQUENCE</scope>
    <source>
        <strain evidence="4">CHK195-15760</strain>
    </source>
</reference>
<dbReference type="GO" id="GO:0071555">
    <property type="term" value="P:cell wall organization"/>
    <property type="evidence" value="ECO:0007669"/>
    <property type="project" value="UniProtKB-KW"/>
</dbReference>
<dbReference type="GO" id="GO:0003723">
    <property type="term" value="F:RNA binding"/>
    <property type="evidence" value="ECO:0007669"/>
    <property type="project" value="UniProtKB-UniRule"/>
</dbReference>
<dbReference type="InterPro" id="IPR009019">
    <property type="entry name" value="KH_sf_prok-type"/>
</dbReference>
<proteinExistence type="inferred from homology"/>
<dbReference type="SUPFAM" id="SSF54814">
    <property type="entry name" value="Prokaryotic type KH domain (KH-domain type II)"/>
    <property type="match status" value="1"/>
</dbReference>
<evidence type="ECO:0000313" key="5">
    <source>
        <dbReference type="Proteomes" id="UP000824093"/>
    </source>
</evidence>
<dbReference type="PANTHER" id="PTHR34654">
    <property type="entry name" value="UPF0109 PROTEIN SCO5592"/>
    <property type="match status" value="1"/>
</dbReference>
<keyword evidence="3" id="KW-0143">Chaperone</keyword>
<keyword evidence="1 3" id="KW-0963">Cytoplasm</keyword>
<dbReference type="Gene3D" id="3.30.300.20">
    <property type="match status" value="1"/>
</dbReference>
<organism evidence="4 5">
    <name type="scientific">Candidatus Merdicola faecigallinarum</name>
    <dbReference type="NCBI Taxonomy" id="2840862"/>
    <lineage>
        <taxon>Bacteria</taxon>
        <taxon>Bacillati</taxon>
        <taxon>Bacillota</taxon>
        <taxon>Clostridia</taxon>
        <taxon>Candidatus Merdicola</taxon>
    </lineage>
</organism>
<sequence length="76" mass="8360">MKETLEVIVKNLVDSPEEVSINELDGEKSIVFEVKVAETDMGKVIGKQGRVAKSVRTVMKAVAAKNKKRVTIEFIG</sequence>
<gene>
    <name evidence="3" type="primary">khpA</name>
    <name evidence="4" type="ORF">IAB70_02430</name>
</gene>
<protein>
    <recommendedName>
        <fullName evidence="3">RNA-binding protein KhpA</fullName>
    </recommendedName>
    <alternativeName>
        <fullName evidence="3">KH-domain protein A</fullName>
    </alternativeName>
</protein>
<dbReference type="EMBL" id="DVNH01000018">
    <property type="protein sequence ID" value="HIU51470.1"/>
    <property type="molecule type" value="Genomic_DNA"/>
</dbReference>
<accession>A0A9D1S955</accession>
<name>A0A9D1S955_9FIRM</name>
<evidence type="ECO:0000256" key="3">
    <source>
        <dbReference type="HAMAP-Rule" id="MF_00088"/>
    </source>
</evidence>
<dbReference type="NCBIfam" id="NF001748">
    <property type="entry name" value="PRK00468.1"/>
    <property type="match status" value="1"/>
</dbReference>
<dbReference type="InterPro" id="IPR015946">
    <property type="entry name" value="KH_dom-like_a/b"/>
</dbReference>
<keyword evidence="3" id="KW-0133">Cell shape</keyword>